<reference evidence="1 2" key="1">
    <citation type="submission" date="2019-07" db="EMBL/GenBank/DDBJ databases">
        <title>Shewanella sp. YLB-06 whole genomic sequence.</title>
        <authorList>
            <person name="Yu L."/>
        </authorList>
    </citation>
    <scope>NUCLEOTIDE SEQUENCE [LARGE SCALE GENOMIC DNA]</scope>
    <source>
        <strain evidence="1 2">YLB-06</strain>
    </source>
</reference>
<dbReference type="Proteomes" id="UP000315947">
    <property type="component" value="Chromosome"/>
</dbReference>
<evidence type="ECO:0000313" key="2">
    <source>
        <dbReference type="Proteomes" id="UP000315947"/>
    </source>
</evidence>
<protein>
    <recommendedName>
        <fullName evidence="3">Orphan protein</fullName>
    </recommendedName>
</protein>
<keyword evidence="2" id="KW-1185">Reference proteome</keyword>
<gene>
    <name evidence="1" type="ORF">FM037_11275</name>
</gene>
<evidence type="ECO:0008006" key="3">
    <source>
        <dbReference type="Google" id="ProtNLM"/>
    </source>
</evidence>
<name>A0ABX5WX97_9GAMM</name>
<organism evidence="1 2">
    <name type="scientific">Shewanella psychropiezotolerans</name>
    <dbReference type="NCBI Taxonomy" id="2593655"/>
    <lineage>
        <taxon>Bacteria</taxon>
        <taxon>Pseudomonadati</taxon>
        <taxon>Pseudomonadota</taxon>
        <taxon>Gammaproteobacteria</taxon>
        <taxon>Alteromonadales</taxon>
        <taxon>Shewanellaceae</taxon>
        <taxon>Shewanella</taxon>
    </lineage>
</organism>
<dbReference type="EMBL" id="CP041614">
    <property type="protein sequence ID" value="QDO83711.1"/>
    <property type="molecule type" value="Genomic_DNA"/>
</dbReference>
<proteinExistence type="predicted"/>
<accession>A0ABX5WX97</accession>
<evidence type="ECO:0000313" key="1">
    <source>
        <dbReference type="EMBL" id="QDO83711.1"/>
    </source>
</evidence>
<dbReference type="RefSeq" id="WP_144046082.1">
    <property type="nucleotide sequence ID" value="NZ_CP041614.1"/>
</dbReference>
<sequence length="66" mass="7895">MRKHSITFIDLDTHKEFIEVTTPKTVKNNHLPQRKNHWIPAQKIYQNGKSIDQNKINKDKNVTHLY</sequence>